<dbReference type="Proteomes" id="UP001320420">
    <property type="component" value="Unassembled WGS sequence"/>
</dbReference>
<dbReference type="CDD" id="cd00067">
    <property type="entry name" value="GAL4"/>
    <property type="match status" value="1"/>
</dbReference>
<dbReference type="SUPFAM" id="SSF57701">
    <property type="entry name" value="Zn2/Cys6 DNA-binding domain"/>
    <property type="match status" value="1"/>
</dbReference>
<accession>A0AAN9UW17</accession>
<dbReference type="GO" id="GO:0000981">
    <property type="term" value="F:DNA-binding transcription factor activity, RNA polymerase II-specific"/>
    <property type="evidence" value="ECO:0007669"/>
    <property type="project" value="InterPro"/>
</dbReference>
<dbReference type="InterPro" id="IPR036864">
    <property type="entry name" value="Zn2-C6_fun-type_DNA-bd_sf"/>
</dbReference>
<dbReference type="GO" id="GO:0008270">
    <property type="term" value="F:zinc ion binding"/>
    <property type="evidence" value="ECO:0007669"/>
    <property type="project" value="InterPro"/>
</dbReference>
<feature type="domain" description="Zn(2)-C6 fungal-type" evidence="3">
    <location>
        <begin position="110"/>
        <end position="143"/>
    </location>
</feature>
<feature type="compositionally biased region" description="Pro residues" evidence="2">
    <location>
        <begin position="194"/>
        <end position="210"/>
    </location>
</feature>
<keyword evidence="1" id="KW-0539">Nucleus</keyword>
<keyword evidence="5" id="KW-1185">Reference proteome</keyword>
<evidence type="ECO:0000256" key="1">
    <source>
        <dbReference type="ARBA" id="ARBA00023242"/>
    </source>
</evidence>
<protein>
    <recommendedName>
        <fullName evidence="3">Zn(2)-C6 fungal-type domain-containing protein</fullName>
    </recommendedName>
</protein>
<organism evidence="4 5">
    <name type="scientific">Diatrype stigma</name>
    <dbReference type="NCBI Taxonomy" id="117547"/>
    <lineage>
        <taxon>Eukaryota</taxon>
        <taxon>Fungi</taxon>
        <taxon>Dikarya</taxon>
        <taxon>Ascomycota</taxon>
        <taxon>Pezizomycotina</taxon>
        <taxon>Sordariomycetes</taxon>
        <taxon>Xylariomycetidae</taxon>
        <taxon>Xylariales</taxon>
        <taxon>Diatrypaceae</taxon>
        <taxon>Diatrype</taxon>
    </lineage>
</organism>
<evidence type="ECO:0000313" key="5">
    <source>
        <dbReference type="Proteomes" id="UP001320420"/>
    </source>
</evidence>
<dbReference type="InterPro" id="IPR001138">
    <property type="entry name" value="Zn2Cys6_DnaBD"/>
</dbReference>
<evidence type="ECO:0000256" key="2">
    <source>
        <dbReference type="SAM" id="MobiDB-lite"/>
    </source>
</evidence>
<dbReference type="PROSITE" id="PS50048">
    <property type="entry name" value="ZN2_CY6_FUNGAL_2"/>
    <property type="match status" value="1"/>
</dbReference>
<gene>
    <name evidence="4" type="ORF">SLS62_004784</name>
</gene>
<name>A0AAN9UW17_9PEZI</name>
<dbReference type="AlphaFoldDB" id="A0AAN9UW17"/>
<feature type="region of interest" description="Disordered" evidence="2">
    <location>
        <begin position="164"/>
        <end position="259"/>
    </location>
</feature>
<sequence length="321" mass="36111">MASPVSLYHDTAATATSTEKPMLRRRRGPRCQLCKRQHQKVSQLDYQHTNRPTRSTYLIPITQCRFTHDREVCDRCLNLGYECRLMTRTERRPTPPVRAPRAKRGSNIFKCDACRQHHQKCEPEDRVWPARCTRCIKQKQQCTPPRDALGRNIPYIRGGEGIGGGGCDGGDGGHDVGQGVVRANHNSGSLEPWPGRPVPPADHAPPPPPAAYESEVSGASSEETPASGFGLLLPAREEGAGGPPPRTRTGTADMGTNDTGETIRRMEDEFHDVLRQLEKRHARELDAQRGRYEEELGVQRDRYEQRLDDLIRIMRNMGRQH</sequence>
<evidence type="ECO:0000313" key="4">
    <source>
        <dbReference type="EMBL" id="KAK7753265.1"/>
    </source>
</evidence>
<feature type="region of interest" description="Disordered" evidence="2">
    <location>
        <begin position="1"/>
        <end position="29"/>
    </location>
</feature>
<dbReference type="EMBL" id="JAKJXP020000030">
    <property type="protein sequence ID" value="KAK7753265.1"/>
    <property type="molecule type" value="Genomic_DNA"/>
</dbReference>
<evidence type="ECO:0000259" key="3">
    <source>
        <dbReference type="PROSITE" id="PS50048"/>
    </source>
</evidence>
<reference evidence="4 5" key="1">
    <citation type="submission" date="2024-02" db="EMBL/GenBank/DDBJ databases">
        <title>De novo assembly and annotation of 12 fungi associated with fruit tree decline syndrome in Ontario, Canada.</title>
        <authorList>
            <person name="Sulman M."/>
            <person name="Ellouze W."/>
            <person name="Ilyukhin E."/>
        </authorList>
    </citation>
    <scope>NUCLEOTIDE SEQUENCE [LARGE SCALE GENOMIC DNA]</scope>
    <source>
        <strain evidence="4 5">M11/M66-122</strain>
    </source>
</reference>
<comment type="caution">
    <text evidence="4">The sequence shown here is derived from an EMBL/GenBank/DDBJ whole genome shotgun (WGS) entry which is preliminary data.</text>
</comment>
<proteinExistence type="predicted"/>